<evidence type="ECO:0000313" key="9">
    <source>
        <dbReference type="Proteomes" id="UP001311915"/>
    </source>
</evidence>
<dbReference type="Proteomes" id="UP001311915">
    <property type="component" value="Unassembled WGS sequence"/>
</dbReference>
<comment type="caution">
    <text evidence="8">The sequence shown here is derived from an EMBL/GenBank/DDBJ whole genome shotgun (WGS) entry which is preliminary data.</text>
</comment>
<dbReference type="SUPFAM" id="SSF52540">
    <property type="entry name" value="P-loop containing nucleoside triphosphate hydrolases"/>
    <property type="match status" value="1"/>
</dbReference>
<keyword evidence="2" id="KW-0067">ATP-binding</keyword>
<comment type="caution">
    <text evidence="6">Lacks conserved residue(s) required for the propagation of feature annotation.</text>
</comment>
<dbReference type="GO" id="GO:0007015">
    <property type="term" value="P:actin filament organization"/>
    <property type="evidence" value="ECO:0007669"/>
    <property type="project" value="TreeGrafter"/>
</dbReference>
<evidence type="ECO:0000256" key="4">
    <source>
        <dbReference type="ARBA" id="ARBA00023175"/>
    </source>
</evidence>
<reference evidence="8 9" key="1">
    <citation type="submission" date="2023-10" db="EMBL/GenBank/DDBJ databases">
        <title>Genome-Wide Identification Analysis in wild type Solanum Pinnatisectum Reveals Some Genes Defensing Phytophthora Infestans.</title>
        <authorList>
            <person name="Sun C."/>
        </authorList>
    </citation>
    <scope>NUCLEOTIDE SEQUENCE [LARGE SCALE GENOMIC DNA]</scope>
    <source>
        <strain evidence="8">LQN</strain>
        <tissue evidence="8">Leaf</tissue>
    </source>
</reference>
<keyword evidence="1" id="KW-0547">Nucleotide-binding</keyword>
<organism evidence="8 9">
    <name type="scientific">Solanum pinnatisectum</name>
    <name type="common">tansyleaf nightshade</name>
    <dbReference type="NCBI Taxonomy" id="50273"/>
    <lineage>
        <taxon>Eukaryota</taxon>
        <taxon>Viridiplantae</taxon>
        <taxon>Streptophyta</taxon>
        <taxon>Embryophyta</taxon>
        <taxon>Tracheophyta</taxon>
        <taxon>Spermatophyta</taxon>
        <taxon>Magnoliopsida</taxon>
        <taxon>eudicotyledons</taxon>
        <taxon>Gunneridae</taxon>
        <taxon>Pentapetalae</taxon>
        <taxon>asterids</taxon>
        <taxon>lamiids</taxon>
        <taxon>Solanales</taxon>
        <taxon>Solanaceae</taxon>
        <taxon>Solanoideae</taxon>
        <taxon>Solaneae</taxon>
        <taxon>Solanum</taxon>
    </lineage>
</organism>
<gene>
    <name evidence="8" type="ORF">R3W88_024203</name>
</gene>
<dbReference type="InterPro" id="IPR001609">
    <property type="entry name" value="Myosin_head_motor_dom-like"/>
</dbReference>
<dbReference type="GO" id="GO:0005737">
    <property type="term" value="C:cytoplasm"/>
    <property type="evidence" value="ECO:0007669"/>
    <property type="project" value="TreeGrafter"/>
</dbReference>
<evidence type="ECO:0000256" key="3">
    <source>
        <dbReference type="ARBA" id="ARBA00023123"/>
    </source>
</evidence>
<dbReference type="GO" id="GO:0016020">
    <property type="term" value="C:membrane"/>
    <property type="evidence" value="ECO:0007669"/>
    <property type="project" value="TreeGrafter"/>
</dbReference>
<keyword evidence="5 6" id="KW-0009">Actin-binding</keyword>
<feature type="domain" description="Myosin motor" evidence="7">
    <location>
        <begin position="1"/>
        <end position="113"/>
    </location>
</feature>
<dbReference type="PROSITE" id="PS51456">
    <property type="entry name" value="MYOSIN_MOTOR"/>
    <property type="match status" value="1"/>
</dbReference>
<dbReference type="PANTHER" id="PTHR13140">
    <property type="entry name" value="MYOSIN"/>
    <property type="match status" value="1"/>
</dbReference>
<evidence type="ECO:0000256" key="2">
    <source>
        <dbReference type="ARBA" id="ARBA00022840"/>
    </source>
</evidence>
<name>A0AAV9LZM5_9SOLN</name>
<dbReference type="GO" id="GO:0016459">
    <property type="term" value="C:myosin complex"/>
    <property type="evidence" value="ECO:0007669"/>
    <property type="project" value="UniProtKB-KW"/>
</dbReference>
<evidence type="ECO:0000259" key="7">
    <source>
        <dbReference type="PROSITE" id="PS51456"/>
    </source>
</evidence>
<comment type="similarity">
    <text evidence="6">Belongs to the TRAFAC class myosin-kinesin ATPase superfamily. Myosin family.</text>
</comment>
<evidence type="ECO:0000313" key="8">
    <source>
        <dbReference type="EMBL" id="KAK4731215.1"/>
    </source>
</evidence>
<dbReference type="Pfam" id="PF00063">
    <property type="entry name" value="Myosin_head"/>
    <property type="match status" value="1"/>
</dbReference>
<dbReference type="AlphaFoldDB" id="A0AAV9LZM5"/>
<dbReference type="InterPro" id="IPR027417">
    <property type="entry name" value="P-loop_NTPase"/>
</dbReference>
<accession>A0AAV9LZM5</accession>
<dbReference type="PANTHER" id="PTHR13140:SF769">
    <property type="entry name" value="MYOSIN-2-LIKE ISOFORM X1"/>
    <property type="match status" value="1"/>
</dbReference>
<dbReference type="GO" id="GO:0000146">
    <property type="term" value="F:microfilament motor activity"/>
    <property type="evidence" value="ECO:0007669"/>
    <property type="project" value="TreeGrafter"/>
</dbReference>
<keyword evidence="9" id="KW-1185">Reference proteome</keyword>
<dbReference type="GO" id="GO:0051015">
    <property type="term" value="F:actin filament binding"/>
    <property type="evidence" value="ECO:0007669"/>
    <property type="project" value="TreeGrafter"/>
</dbReference>
<evidence type="ECO:0000256" key="6">
    <source>
        <dbReference type="PROSITE-ProRule" id="PRU00782"/>
    </source>
</evidence>
<dbReference type="Gene3D" id="3.40.850.10">
    <property type="entry name" value="Kinesin motor domain"/>
    <property type="match status" value="1"/>
</dbReference>
<evidence type="ECO:0000256" key="5">
    <source>
        <dbReference type="ARBA" id="ARBA00023203"/>
    </source>
</evidence>
<sequence length="113" mass="12540">MVKFAIEYLIMISGGNNYVESELLQTSYILEAFGNAKTLRNNNSSRFGRLIEIYFSAEGGICCANVHAFKSGSIGSWRKVLLYLLPAIDQEHAFQMVAAVLWLGNITFQAIGN</sequence>
<dbReference type="GO" id="GO:0005524">
    <property type="term" value="F:ATP binding"/>
    <property type="evidence" value="ECO:0007669"/>
    <property type="project" value="UniProtKB-KW"/>
</dbReference>
<proteinExistence type="inferred from homology"/>
<dbReference type="InterPro" id="IPR036961">
    <property type="entry name" value="Kinesin_motor_dom_sf"/>
</dbReference>
<dbReference type="EMBL" id="JAWPEI010000003">
    <property type="protein sequence ID" value="KAK4731215.1"/>
    <property type="molecule type" value="Genomic_DNA"/>
</dbReference>
<keyword evidence="3 6" id="KW-0518">Myosin</keyword>
<protein>
    <recommendedName>
        <fullName evidence="7">Myosin motor domain-containing protein</fullName>
    </recommendedName>
</protein>
<keyword evidence="4" id="KW-0505">Motor protein</keyword>
<evidence type="ECO:0000256" key="1">
    <source>
        <dbReference type="ARBA" id="ARBA00022741"/>
    </source>
</evidence>